<feature type="transmembrane region" description="Helical" evidence="7">
    <location>
        <begin position="288"/>
        <end position="308"/>
    </location>
</feature>
<keyword evidence="10" id="KW-1185">Reference proteome</keyword>
<evidence type="ECO:0000256" key="1">
    <source>
        <dbReference type="ARBA" id="ARBA00004127"/>
    </source>
</evidence>
<dbReference type="Proteomes" id="UP000235826">
    <property type="component" value="Chromosome"/>
</dbReference>
<evidence type="ECO:0000256" key="6">
    <source>
        <dbReference type="ARBA" id="ARBA00023239"/>
    </source>
</evidence>
<dbReference type="PANTHER" id="PTHR12639">
    <property type="entry name" value="VITAMIN K-DEPENDENT GAMMA-CARBOXYLASE"/>
    <property type="match status" value="1"/>
</dbReference>
<dbReference type="GO" id="GO:0019842">
    <property type="term" value="F:vitamin binding"/>
    <property type="evidence" value="ECO:0007669"/>
    <property type="project" value="TreeGrafter"/>
</dbReference>
<feature type="transmembrane region" description="Helical" evidence="7">
    <location>
        <begin position="110"/>
        <end position="128"/>
    </location>
</feature>
<reference evidence="9 10" key="1">
    <citation type="submission" date="2018-01" db="EMBL/GenBank/DDBJ databases">
        <title>Complete genome sequence of Flavivirga eckloniae ECD14 isolated from seaweed Ecklonia cava.</title>
        <authorList>
            <person name="Lee J.H."/>
            <person name="Baik K.S."/>
            <person name="Seong C.N."/>
        </authorList>
    </citation>
    <scope>NUCLEOTIDE SEQUENCE [LARGE SCALE GENOMIC DNA]</scope>
    <source>
        <strain evidence="9 10">ECD14</strain>
    </source>
</reference>
<keyword evidence="4 7" id="KW-0472">Membrane</keyword>
<dbReference type="SMART" id="SM00752">
    <property type="entry name" value="HTTM"/>
    <property type="match status" value="1"/>
</dbReference>
<accession>A0A2K9PT52</accession>
<dbReference type="OrthoDB" id="341137at2"/>
<feature type="transmembrane region" description="Helical" evidence="7">
    <location>
        <begin position="235"/>
        <end position="262"/>
    </location>
</feature>
<dbReference type="InterPro" id="IPR053934">
    <property type="entry name" value="HTTM_dom"/>
</dbReference>
<dbReference type="EMBL" id="CP025791">
    <property type="protein sequence ID" value="AUP79727.1"/>
    <property type="molecule type" value="Genomic_DNA"/>
</dbReference>
<dbReference type="InterPro" id="IPR007782">
    <property type="entry name" value="VKG_COase"/>
</dbReference>
<evidence type="ECO:0000313" key="10">
    <source>
        <dbReference type="Proteomes" id="UP000235826"/>
    </source>
</evidence>
<evidence type="ECO:0000256" key="3">
    <source>
        <dbReference type="ARBA" id="ARBA00022989"/>
    </source>
</evidence>
<dbReference type="InterPro" id="IPR011020">
    <property type="entry name" value="HTTM-like"/>
</dbReference>
<dbReference type="Pfam" id="PF22777">
    <property type="entry name" value="VKGC_lumenal_dom"/>
    <property type="match status" value="1"/>
</dbReference>
<feature type="transmembrane region" description="Helical" evidence="7">
    <location>
        <begin position="20"/>
        <end position="39"/>
    </location>
</feature>
<feature type="domain" description="HTTM-like" evidence="8">
    <location>
        <begin position="7"/>
        <end position="266"/>
    </location>
</feature>
<protein>
    <recommendedName>
        <fullName evidence="8">HTTM-like domain-containing protein</fullName>
    </recommendedName>
</protein>
<dbReference type="InterPro" id="IPR053935">
    <property type="entry name" value="VKGC_lumenal_dom"/>
</dbReference>
<name>A0A2K9PT52_9FLAO</name>
<keyword evidence="2 7" id="KW-0812">Transmembrane</keyword>
<dbReference type="AlphaFoldDB" id="A0A2K9PT52"/>
<feature type="transmembrane region" description="Helical" evidence="7">
    <location>
        <begin position="201"/>
        <end position="223"/>
    </location>
</feature>
<dbReference type="GO" id="GO:0012505">
    <property type="term" value="C:endomembrane system"/>
    <property type="evidence" value="ECO:0007669"/>
    <property type="project" value="UniProtKB-SubCell"/>
</dbReference>
<evidence type="ECO:0000313" key="9">
    <source>
        <dbReference type="EMBL" id="AUP79727.1"/>
    </source>
</evidence>
<organism evidence="9 10">
    <name type="scientific">Flavivirga eckloniae</name>
    <dbReference type="NCBI Taxonomy" id="1803846"/>
    <lineage>
        <taxon>Bacteria</taxon>
        <taxon>Pseudomonadati</taxon>
        <taxon>Bacteroidota</taxon>
        <taxon>Flavobacteriia</taxon>
        <taxon>Flavobacteriales</taxon>
        <taxon>Flavobacteriaceae</taxon>
        <taxon>Flavivirga</taxon>
    </lineage>
</organism>
<dbReference type="PANTHER" id="PTHR12639:SF7">
    <property type="entry name" value="HTTM DOMAIN-CONTAINING PROTEIN"/>
    <property type="match status" value="1"/>
</dbReference>
<comment type="subcellular location">
    <subcellularLocation>
        <location evidence="1">Endomembrane system</location>
        <topology evidence="1">Multi-pass membrane protein</topology>
    </subcellularLocation>
</comment>
<evidence type="ECO:0000256" key="7">
    <source>
        <dbReference type="SAM" id="Phobius"/>
    </source>
</evidence>
<gene>
    <name evidence="9" type="ORF">C1H87_13835</name>
</gene>
<keyword evidence="5" id="KW-1015">Disulfide bond</keyword>
<keyword evidence="3 7" id="KW-1133">Transmembrane helix</keyword>
<evidence type="ECO:0000256" key="2">
    <source>
        <dbReference type="ARBA" id="ARBA00022692"/>
    </source>
</evidence>
<feature type="transmembrane region" description="Helical" evidence="7">
    <location>
        <begin position="67"/>
        <end position="83"/>
    </location>
</feature>
<proteinExistence type="predicted"/>
<dbReference type="RefSeq" id="WP_102756380.1">
    <property type="nucleotide sequence ID" value="NZ_CP025791.1"/>
</dbReference>
<feature type="transmembrane region" description="Helical" evidence="7">
    <location>
        <begin position="149"/>
        <end position="167"/>
    </location>
</feature>
<dbReference type="Pfam" id="PF05090">
    <property type="entry name" value="HTTM"/>
    <property type="match status" value="1"/>
</dbReference>
<dbReference type="KEGG" id="fek:C1H87_13835"/>
<evidence type="ECO:0000259" key="8">
    <source>
        <dbReference type="SMART" id="SM00752"/>
    </source>
</evidence>
<keyword evidence="6" id="KW-0456">Lyase</keyword>
<dbReference type="GO" id="GO:0008488">
    <property type="term" value="F:gamma-glutamyl carboxylase activity"/>
    <property type="evidence" value="ECO:0007669"/>
    <property type="project" value="InterPro"/>
</dbReference>
<evidence type="ECO:0000256" key="5">
    <source>
        <dbReference type="ARBA" id="ARBA00023157"/>
    </source>
</evidence>
<sequence>MLNKWFFKNIDNSQLVVFRIFFGLLCFLESVGAIFTGWVKRTLIEPEFTFSFIGFEWLQPLPGNGMYYYYIVMGVFALFIMVGYKYRLSAICFALMWSATYLMQKSAYNNHYYLLMLLSSIMACLPAHRYASIDVKRNPKLRSLSMPQWCRLAIVLQLFIVYTYASVAKLYPDWLNATAIEMFMKGKRDYIIVGELLQQKWLHYVLAYGGILFDGLIVPLLLFKPTRKYAFVASVFFHLFNSFVFQIGIFPYLSLAFTLFFFDPETIRKIFLKKKPIYDSEEVVIPKLRTSFLAIFFFYFIVQIGLPLRHHLIEDDVLWTEEGHRLSWRMMLRTKGSTITYRVKNKDNGKSSIVNLDDYLTNKQKRSAGSKPDVIWQFAQHLKQKFLEKGEDVAVYVDCKISVNGKPYKRLINPKVDIANVEWNTFKHSDWILPSKED</sequence>
<evidence type="ECO:0000256" key="4">
    <source>
        <dbReference type="ARBA" id="ARBA00023136"/>
    </source>
</evidence>